<evidence type="ECO:0000256" key="2">
    <source>
        <dbReference type="ARBA" id="ARBA00010708"/>
    </source>
</evidence>
<gene>
    <name evidence="12" type="ordered locus">Rumal_3495</name>
</gene>
<dbReference type="GO" id="GO:0005524">
    <property type="term" value="F:ATP binding"/>
    <property type="evidence" value="ECO:0007669"/>
    <property type="project" value="UniProtKB-KW"/>
</dbReference>
<evidence type="ECO:0000256" key="3">
    <source>
        <dbReference type="ARBA" id="ARBA00012895"/>
    </source>
</evidence>
<dbReference type="Pfam" id="PF01751">
    <property type="entry name" value="Toprim"/>
    <property type="match status" value="1"/>
</dbReference>
<dbReference type="InterPro" id="IPR020568">
    <property type="entry name" value="Ribosomal_Su5_D2-typ_SF"/>
</dbReference>
<keyword evidence="10" id="KW-0413">Isomerase</keyword>
<dbReference type="PROSITE" id="PS50880">
    <property type="entry name" value="TOPRIM"/>
    <property type="match status" value="1"/>
</dbReference>
<name>E6UJU6_RUMA7</name>
<evidence type="ECO:0000259" key="11">
    <source>
        <dbReference type="PROSITE" id="PS50880"/>
    </source>
</evidence>
<dbReference type="SUPFAM" id="SSF55874">
    <property type="entry name" value="ATPase domain of HSP90 chaperone/DNA topoisomerase II/histidine kinase"/>
    <property type="match status" value="1"/>
</dbReference>
<evidence type="ECO:0000256" key="7">
    <source>
        <dbReference type="ARBA" id="ARBA00022842"/>
    </source>
</evidence>
<dbReference type="GO" id="GO:0003677">
    <property type="term" value="F:DNA binding"/>
    <property type="evidence" value="ECO:0007669"/>
    <property type="project" value="UniProtKB-KW"/>
</dbReference>
<keyword evidence="6" id="KW-0067">ATP-binding</keyword>
<keyword evidence="5" id="KW-0547">Nucleotide-binding</keyword>
<evidence type="ECO:0000256" key="10">
    <source>
        <dbReference type="ARBA" id="ARBA00023235"/>
    </source>
</evidence>
<dbReference type="Gene3D" id="3.30.565.10">
    <property type="entry name" value="Histidine kinase-like ATPase, C-terminal domain"/>
    <property type="match status" value="1"/>
</dbReference>
<evidence type="ECO:0000256" key="8">
    <source>
        <dbReference type="ARBA" id="ARBA00023029"/>
    </source>
</evidence>
<dbReference type="GO" id="GO:0006265">
    <property type="term" value="P:DNA topological change"/>
    <property type="evidence" value="ECO:0007669"/>
    <property type="project" value="InterPro"/>
</dbReference>
<dbReference type="InterPro" id="IPR002288">
    <property type="entry name" value="DNA_gyrase_B_C"/>
</dbReference>
<dbReference type="AlphaFoldDB" id="E6UJU6"/>
<protein>
    <recommendedName>
        <fullName evidence="3">DNA topoisomerase (ATP-hydrolyzing)</fullName>
        <ecNumber evidence="3">5.6.2.2</ecNumber>
    </recommendedName>
</protein>
<comment type="similarity">
    <text evidence="2">Belongs to the type II topoisomerase GyrB family.</text>
</comment>
<dbReference type="InterPro" id="IPR013759">
    <property type="entry name" value="Topo_IIA_B_C"/>
</dbReference>
<evidence type="ECO:0000313" key="13">
    <source>
        <dbReference type="Proteomes" id="UP000006919"/>
    </source>
</evidence>
<dbReference type="GO" id="GO:0046872">
    <property type="term" value="F:metal ion binding"/>
    <property type="evidence" value="ECO:0007669"/>
    <property type="project" value="UniProtKB-KW"/>
</dbReference>
<dbReference type="InterPro" id="IPR001241">
    <property type="entry name" value="Topo_IIA"/>
</dbReference>
<dbReference type="InterPro" id="IPR013760">
    <property type="entry name" value="Topo_IIA-like_dom_sf"/>
</dbReference>
<dbReference type="Proteomes" id="UP000006919">
    <property type="component" value="Plasmid pRUMAL01"/>
</dbReference>
<dbReference type="PANTHER" id="PTHR45866:SF1">
    <property type="entry name" value="DNA GYRASE SUBUNIT B, MITOCHONDRIAL"/>
    <property type="match status" value="1"/>
</dbReference>
<dbReference type="InterPro" id="IPR013506">
    <property type="entry name" value="Topo_IIA_bsu_dom2"/>
</dbReference>
<dbReference type="InterPro" id="IPR014721">
    <property type="entry name" value="Ribsml_uS5_D2-typ_fold_subgr"/>
</dbReference>
<proteinExistence type="inferred from homology"/>
<dbReference type="EC" id="5.6.2.2" evidence="3"/>
<dbReference type="PRINTS" id="PR01159">
    <property type="entry name" value="DNAGYRASEB"/>
</dbReference>
<evidence type="ECO:0000256" key="1">
    <source>
        <dbReference type="ARBA" id="ARBA00000185"/>
    </source>
</evidence>
<dbReference type="PRINTS" id="PR00418">
    <property type="entry name" value="TPI2FAMILY"/>
</dbReference>
<keyword evidence="4" id="KW-0479">Metal-binding</keyword>
<evidence type="ECO:0000256" key="4">
    <source>
        <dbReference type="ARBA" id="ARBA00022723"/>
    </source>
</evidence>
<dbReference type="InterPro" id="IPR018522">
    <property type="entry name" value="TopoIIA_CS"/>
</dbReference>
<evidence type="ECO:0000313" key="12">
    <source>
        <dbReference type="EMBL" id="ADU23942.1"/>
    </source>
</evidence>
<dbReference type="Pfam" id="PF00986">
    <property type="entry name" value="DNA_gyraseB_C"/>
    <property type="match status" value="1"/>
</dbReference>
<keyword evidence="8" id="KW-0799">Topoisomerase</keyword>
<reference evidence="13" key="1">
    <citation type="journal article" date="2011" name="J. Bacteriol.">
        <title>Complete genome of the cellulolytic ruminal bacterium Ruminococcus albus 7.</title>
        <authorList>
            <person name="Suen G."/>
            <person name="Stevenson D.M."/>
            <person name="Bruce D.C."/>
            <person name="Chertkov O."/>
            <person name="Copeland A."/>
            <person name="Cheng J.F."/>
            <person name="Detter C."/>
            <person name="Detter J.C."/>
            <person name="Goodwin L.A."/>
            <person name="Han C.S."/>
            <person name="Hauser L.J."/>
            <person name="Ivanova N.N."/>
            <person name="Kyrpides N.C."/>
            <person name="Land M.L."/>
            <person name="Lapidus A."/>
            <person name="Lucas S."/>
            <person name="Ovchinnikova G."/>
            <person name="Pitluck S."/>
            <person name="Tapia R."/>
            <person name="Woyke T."/>
            <person name="Boyum J."/>
            <person name="Mead D."/>
            <person name="Weimer P.J."/>
        </authorList>
    </citation>
    <scope>NUCLEOTIDE SEQUENCE [LARGE SCALE GENOMIC DNA]</scope>
    <source>
        <strain evidence="13">ATCC 27210 / DSM 20455 / JCM 14654 / NCDO 2250 / 7</strain>
        <plasmid evidence="13">pRUMAL01</plasmid>
    </source>
</reference>
<sequence length="660" mass="75216">MAASYDNNSISSLKGADRVRKRPGVIFGSNGLEGAQHAYFEILSNSIDEAKDGYGSKITTILYEDGSISVQDHGRGIPLEFNKTENRYNWELVYCELYAGGKYDVDGANYEYSLGLNGLGACATQYASEYFDVEVVRDGYKYNLHFEKGENIGGLVKKKLKSKSETGTFQKWKPDLEVFTDTNITYEYLLDVNKKQAMVNKGITFCIMDQSSDTNTEYYYENGIIDYIEEISDGKNISSPYYIEGSGTGRDREDLKEYKVKAEIAFAFNNDVPTLQYYHNSSFLEHGGAPDKAVKSAFVAVFDKILKQRGKYNKGETKISFADIEDSLIVIVNSLSTMTSYENQTKKAINNKFIQDFLTELIKERLEIWFIENAGDSNRVIDQILANKRSREASEKQRIALKRKLVGKSDSWDRVKKFVDCKSKDTSIRELFIVEGDSALGSVKMGRDSEFQAVMPVRGKILNCLKSDISKIVSSDIIMDLIKVLGCGIEIPIKTPKRGVLSFDINNLKWNKIIICTDADVDGFQIRTLILTMIYRLCPTLIEEGYVYIAETPLYEMRYKTRANEETFFAFDEKEKNKIMKGKDPSRFFIQRSKGLGENTAEFMWLTTMDPKTRRLIRVTSEDAKKMLEYFELYLGNNVAARKSYIEENGHLYTDDLDLD</sequence>
<dbReference type="SUPFAM" id="SSF54211">
    <property type="entry name" value="Ribosomal protein S5 domain 2-like"/>
    <property type="match status" value="1"/>
</dbReference>
<dbReference type="PROSITE" id="PS00177">
    <property type="entry name" value="TOPOISOMERASE_II"/>
    <property type="match status" value="1"/>
</dbReference>
<dbReference type="OrthoDB" id="9802808at2"/>
<dbReference type="InterPro" id="IPR000565">
    <property type="entry name" value="Topo_IIA_B"/>
</dbReference>
<feature type="domain" description="Toprim" evidence="11">
    <location>
        <begin position="429"/>
        <end position="553"/>
    </location>
</feature>
<evidence type="ECO:0000256" key="6">
    <source>
        <dbReference type="ARBA" id="ARBA00022840"/>
    </source>
</evidence>
<evidence type="ECO:0000256" key="5">
    <source>
        <dbReference type="ARBA" id="ARBA00022741"/>
    </source>
</evidence>
<accession>E6UJU6</accession>
<dbReference type="InterPro" id="IPR036890">
    <property type="entry name" value="HATPase_C_sf"/>
</dbReference>
<comment type="catalytic activity">
    <reaction evidence="1">
        <text>ATP-dependent breakage, passage and rejoining of double-stranded DNA.</text>
        <dbReference type="EC" id="5.6.2.2"/>
    </reaction>
</comment>
<keyword evidence="12" id="KW-0614">Plasmid</keyword>
<dbReference type="EMBL" id="CP002404">
    <property type="protein sequence ID" value="ADU23942.1"/>
    <property type="molecule type" value="Genomic_DNA"/>
</dbReference>
<dbReference type="GO" id="GO:0034335">
    <property type="term" value="F:DNA negative supercoiling activity"/>
    <property type="evidence" value="ECO:0007669"/>
    <property type="project" value="UniProtKB-ARBA"/>
</dbReference>
<organism evidence="12 13">
    <name type="scientific">Ruminococcus albus (strain ATCC 27210 / DSM 20455 / JCM 14654 / NCDO 2250 / 7)</name>
    <dbReference type="NCBI Taxonomy" id="697329"/>
    <lineage>
        <taxon>Bacteria</taxon>
        <taxon>Bacillati</taxon>
        <taxon>Bacillota</taxon>
        <taxon>Clostridia</taxon>
        <taxon>Eubacteriales</taxon>
        <taxon>Oscillospiraceae</taxon>
        <taxon>Ruminococcus</taxon>
    </lineage>
</organism>
<keyword evidence="9" id="KW-0238">DNA-binding</keyword>
<keyword evidence="7" id="KW-0460">Magnesium</keyword>
<dbReference type="SMART" id="SM00433">
    <property type="entry name" value="TOP2c"/>
    <property type="match status" value="1"/>
</dbReference>
<dbReference type="SUPFAM" id="SSF56719">
    <property type="entry name" value="Type II DNA topoisomerase"/>
    <property type="match status" value="1"/>
</dbReference>
<dbReference type="Gene3D" id="3.30.230.10">
    <property type="match status" value="1"/>
</dbReference>
<dbReference type="KEGG" id="ral:Rumal_3495"/>
<dbReference type="InterPro" id="IPR006171">
    <property type="entry name" value="TOPRIM_dom"/>
</dbReference>
<dbReference type="RefSeq" id="WP_013483492.1">
    <property type="nucleotide sequence ID" value="NC_014824.1"/>
</dbReference>
<dbReference type="Gene3D" id="3.40.50.670">
    <property type="match status" value="1"/>
</dbReference>
<dbReference type="HOGENOM" id="CLU_006146_1_2_9"/>
<dbReference type="Pfam" id="PF00204">
    <property type="entry name" value="DNA_gyraseB"/>
    <property type="match status" value="1"/>
</dbReference>
<dbReference type="PANTHER" id="PTHR45866">
    <property type="entry name" value="DNA GYRASE/TOPOISOMERASE SUBUNIT B"/>
    <property type="match status" value="1"/>
</dbReference>
<dbReference type="CDD" id="cd01030">
    <property type="entry name" value="TOPRIM_TopoIIA_like"/>
    <property type="match status" value="1"/>
</dbReference>
<evidence type="ECO:0000256" key="9">
    <source>
        <dbReference type="ARBA" id="ARBA00023125"/>
    </source>
</evidence>
<geneLocation type="plasmid" evidence="12 13">
    <name>pRUMAL01</name>
</geneLocation>
<dbReference type="eggNOG" id="COG0187">
    <property type="taxonomic scope" value="Bacteria"/>
</dbReference>